<evidence type="ECO:0000313" key="19">
    <source>
        <dbReference type="EMBL" id="NGO38747.1"/>
    </source>
</evidence>
<evidence type="ECO:0000256" key="10">
    <source>
        <dbReference type="ARBA" id="ARBA00023114"/>
    </source>
</evidence>
<dbReference type="InterPro" id="IPR049712">
    <property type="entry name" value="Poly_export"/>
</dbReference>
<dbReference type="Gene3D" id="3.30.1950.10">
    <property type="entry name" value="wza like domain"/>
    <property type="match status" value="1"/>
</dbReference>
<name>A0A6M1RMT1_9BACT</name>
<dbReference type="GO" id="GO:0009279">
    <property type="term" value="C:cell outer membrane"/>
    <property type="evidence" value="ECO:0007669"/>
    <property type="project" value="UniProtKB-SubCell"/>
</dbReference>
<organism evidence="19 20">
    <name type="scientific">Limisphaera ngatamarikiensis</name>
    <dbReference type="NCBI Taxonomy" id="1324935"/>
    <lineage>
        <taxon>Bacteria</taxon>
        <taxon>Pseudomonadati</taxon>
        <taxon>Verrucomicrobiota</taxon>
        <taxon>Verrucomicrobiia</taxon>
        <taxon>Limisphaerales</taxon>
        <taxon>Limisphaeraceae</taxon>
        <taxon>Limisphaera</taxon>
    </lineage>
</organism>
<feature type="region of interest" description="Disordered" evidence="15">
    <location>
        <begin position="25"/>
        <end position="57"/>
    </location>
</feature>
<evidence type="ECO:0000256" key="2">
    <source>
        <dbReference type="ARBA" id="ARBA00009450"/>
    </source>
</evidence>
<dbReference type="GO" id="GO:0006811">
    <property type="term" value="P:monoatomic ion transport"/>
    <property type="evidence" value="ECO:0007669"/>
    <property type="project" value="UniProtKB-KW"/>
</dbReference>
<keyword evidence="8" id="KW-0625">Polysaccharide transport</keyword>
<keyword evidence="7 16" id="KW-0732">Signal</keyword>
<evidence type="ECO:0000256" key="8">
    <source>
        <dbReference type="ARBA" id="ARBA00023047"/>
    </source>
</evidence>
<reference evidence="19 20" key="1">
    <citation type="submission" date="2020-02" db="EMBL/GenBank/DDBJ databases">
        <title>Draft genome sequence of Limisphaera ngatamarikiensis NGM72.4T, a thermophilic Verrucomicrobia grouped in subdivision 3.</title>
        <authorList>
            <person name="Carere C.R."/>
            <person name="Steen J."/>
            <person name="Hugenholtz P."/>
            <person name="Stott M.B."/>
        </authorList>
    </citation>
    <scope>NUCLEOTIDE SEQUENCE [LARGE SCALE GENOMIC DNA]</scope>
    <source>
        <strain evidence="19 20">NGM72.4</strain>
    </source>
</reference>
<keyword evidence="5" id="KW-0762">Sugar transport</keyword>
<evidence type="ECO:0000256" key="5">
    <source>
        <dbReference type="ARBA" id="ARBA00022597"/>
    </source>
</evidence>
<dbReference type="Gene3D" id="3.10.560.10">
    <property type="entry name" value="Outer membrane lipoprotein wza domain like"/>
    <property type="match status" value="1"/>
</dbReference>
<keyword evidence="13" id="KW-0998">Cell outer membrane</keyword>
<keyword evidence="11" id="KW-0472">Membrane</keyword>
<comment type="similarity">
    <text evidence="2">Belongs to the BexD/CtrA/VexA family.</text>
</comment>
<evidence type="ECO:0000256" key="13">
    <source>
        <dbReference type="ARBA" id="ARBA00023237"/>
    </source>
</evidence>
<feature type="chain" id="PRO_5026659530" evidence="16">
    <location>
        <begin position="21"/>
        <end position="242"/>
    </location>
</feature>
<feature type="signal peptide" evidence="16">
    <location>
        <begin position="1"/>
        <end position="20"/>
    </location>
</feature>
<dbReference type="Pfam" id="PF02563">
    <property type="entry name" value="Poly_export"/>
    <property type="match status" value="1"/>
</dbReference>
<evidence type="ECO:0000256" key="6">
    <source>
        <dbReference type="ARBA" id="ARBA00022692"/>
    </source>
</evidence>
<dbReference type="GO" id="GO:0015159">
    <property type="term" value="F:polysaccharide transmembrane transporter activity"/>
    <property type="evidence" value="ECO:0007669"/>
    <property type="project" value="InterPro"/>
</dbReference>
<protein>
    <submittedName>
        <fullName evidence="19">Polysaccharide export protein</fullName>
    </submittedName>
</protein>
<dbReference type="EMBL" id="JAAKYA010000029">
    <property type="protein sequence ID" value="NGO38747.1"/>
    <property type="molecule type" value="Genomic_DNA"/>
</dbReference>
<comment type="caution">
    <text evidence="19">The sequence shown here is derived from an EMBL/GenBank/DDBJ whole genome shotgun (WGS) entry which is preliminary data.</text>
</comment>
<evidence type="ECO:0000256" key="16">
    <source>
        <dbReference type="SAM" id="SignalP"/>
    </source>
</evidence>
<evidence type="ECO:0000256" key="3">
    <source>
        <dbReference type="ARBA" id="ARBA00022448"/>
    </source>
</evidence>
<evidence type="ECO:0000256" key="15">
    <source>
        <dbReference type="SAM" id="MobiDB-lite"/>
    </source>
</evidence>
<keyword evidence="14" id="KW-0449">Lipoprotein</keyword>
<keyword evidence="20" id="KW-1185">Reference proteome</keyword>
<proteinExistence type="inferred from homology"/>
<evidence type="ECO:0000313" key="20">
    <source>
        <dbReference type="Proteomes" id="UP000477311"/>
    </source>
</evidence>
<evidence type="ECO:0000256" key="12">
    <source>
        <dbReference type="ARBA" id="ARBA00023139"/>
    </source>
</evidence>
<keyword evidence="4" id="KW-1134">Transmembrane beta strand</keyword>
<feature type="domain" description="SLBB" evidence="18">
    <location>
        <begin position="152"/>
        <end position="235"/>
    </location>
</feature>
<evidence type="ECO:0000256" key="4">
    <source>
        <dbReference type="ARBA" id="ARBA00022452"/>
    </source>
</evidence>
<dbReference type="RefSeq" id="WP_165106378.1">
    <property type="nucleotide sequence ID" value="NZ_JAAKYA010000029.1"/>
</dbReference>
<evidence type="ECO:0000259" key="18">
    <source>
        <dbReference type="Pfam" id="PF22461"/>
    </source>
</evidence>
<feature type="compositionally biased region" description="Low complexity" evidence="15">
    <location>
        <begin position="48"/>
        <end position="57"/>
    </location>
</feature>
<evidence type="ECO:0000256" key="11">
    <source>
        <dbReference type="ARBA" id="ARBA00023136"/>
    </source>
</evidence>
<keyword evidence="10" id="KW-0626">Porin</keyword>
<dbReference type="InterPro" id="IPR003715">
    <property type="entry name" value="Poly_export_N"/>
</dbReference>
<accession>A0A6M1RMT1</accession>
<dbReference type="GO" id="GO:0046930">
    <property type="term" value="C:pore complex"/>
    <property type="evidence" value="ECO:0007669"/>
    <property type="project" value="UniProtKB-KW"/>
</dbReference>
<gene>
    <name evidence="19" type="ORF">G4L39_04975</name>
</gene>
<dbReference type="Proteomes" id="UP000477311">
    <property type="component" value="Unassembled WGS sequence"/>
</dbReference>
<evidence type="ECO:0000256" key="1">
    <source>
        <dbReference type="ARBA" id="ARBA00004571"/>
    </source>
</evidence>
<dbReference type="GO" id="GO:0015288">
    <property type="term" value="F:porin activity"/>
    <property type="evidence" value="ECO:0007669"/>
    <property type="project" value="UniProtKB-KW"/>
</dbReference>
<keyword evidence="6" id="KW-0812">Transmembrane</keyword>
<keyword evidence="3" id="KW-0813">Transport</keyword>
<dbReference type="InterPro" id="IPR054765">
    <property type="entry name" value="SLBB_dom"/>
</dbReference>
<dbReference type="Pfam" id="PF22461">
    <property type="entry name" value="SLBB_2"/>
    <property type="match status" value="1"/>
</dbReference>
<evidence type="ECO:0000256" key="9">
    <source>
        <dbReference type="ARBA" id="ARBA00023065"/>
    </source>
</evidence>
<keyword evidence="9" id="KW-0406">Ion transport</keyword>
<dbReference type="AlphaFoldDB" id="A0A6M1RMT1"/>
<dbReference type="PANTHER" id="PTHR33619">
    <property type="entry name" value="POLYSACCHARIDE EXPORT PROTEIN GFCE-RELATED"/>
    <property type="match status" value="1"/>
</dbReference>
<dbReference type="PANTHER" id="PTHR33619:SF3">
    <property type="entry name" value="POLYSACCHARIDE EXPORT PROTEIN GFCE-RELATED"/>
    <property type="match status" value="1"/>
</dbReference>
<sequence length="242" mass="25738">MKKVGGIILGLVAGVGLLVAAEGDASPPGAPASGNETPAVTRVPEGNAASAAGAADSTGAVPPVVPVVLDDRHPLAPGDKLSFQILEDRDPPKQLTVTDSGELDVPYVGRVSVAGKTCKQVAAELKKLLEQDYYYRATVVLGLDQISKTAGRVYIWGQVRNQGAIEIPTGENFTAGKAILRAGGFSDFANKKKVRLVRTKPDGTRQTFELNMENILERGRIEEDVTLQPDDFIIVPARLINW</sequence>
<keyword evidence="12" id="KW-0564">Palmitate</keyword>
<evidence type="ECO:0000256" key="14">
    <source>
        <dbReference type="ARBA" id="ARBA00023288"/>
    </source>
</evidence>
<evidence type="ECO:0000256" key="7">
    <source>
        <dbReference type="ARBA" id="ARBA00022729"/>
    </source>
</evidence>
<feature type="domain" description="Polysaccharide export protein N-terminal" evidence="17">
    <location>
        <begin position="75"/>
        <end position="136"/>
    </location>
</feature>
<evidence type="ECO:0000259" key="17">
    <source>
        <dbReference type="Pfam" id="PF02563"/>
    </source>
</evidence>
<comment type="subcellular location">
    <subcellularLocation>
        <location evidence="1">Cell outer membrane</location>
        <topology evidence="1">Multi-pass membrane protein</topology>
    </subcellularLocation>
</comment>